<organism evidence="1 2">
    <name type="scientific">Gigaspora margarita</name>
    <dbReference type="NCBI Taxonomy" id="4874"/>
    <lineage>
        <taxon>Eukaryota</taxon>
        <taxon>Fungi</taxon>
        <taxon>Fungi incertae sedis</taxon>
        <taxon>Mucoromycota</taxon>
        <taxon>Glomeromycotina</taxon>
        <taxon>Glomeromycetes</taxon>
        <taxon>Diversisporales</taxon>
        <taxon>Gigasporaceae</taxon>
        <taxon>Gigaspora</taxon>
    </lineage>
</organism>
<evidence type="ECO:0000313" key="2">
    <source>
        <dbReference type="Proteomes" id="UP000789901"/>
    </source>
</evidence>
<keyword evidence="2" id="KW-1185">Reference proteome</keyword>
<comment type="caution">
    <text evidence="1">The sequence shown here is derived from an EMBL/GenBank/DDBJ whole genome shotgun (WGS) entry which is preliminary data.</text>
</comment>
<name>A0ABN7V3U0_GIGMA</name>
<proteinExistence type="predicted"/>
<evidence type="ECO:0000313" key="1">
    <source>
        <dbReference type="EMBL" id="CAG8721172.1"/>
    </source>
</evidence>
<sequence length="63" mass="7657">MLIQDERERMLLLYDKFVEDNIVNARNRVVKQYTETLCQLVDELTFAFYNPDPKWSYSFVYLA</sequence>
<protein>
    <submittedName>
        <fullName evidence="1">27521_t:CDS:1</fullName>
    </submittedName>
</protein>
<accession>A0ABN7V3U0</accession>
<reference evidence="1 2" key="1">
    <citation type="submission" date="2021-06" db="EMBL/GenBank/DDBJ databases">
        <authorList>
            <person name="Kallberg Y."/>
            <person name="Tangrot J."/>
            <person name="Rosling A."/>
        </authorList>
    </citation>
    <scope>NUCLEOTIDE SEQUENCE [LARGE SCALE GENOMIC DNA]</scope>
    <source>
        <strain evidence="1 2">120-4 pot B 10/14</strain>
    </source>
</reference>
<gene>
    <name evidence="1" type="ORF">GMARGA_LOCUS13534</name>
</gene>
<dbReference type="EMBL" id="CAJVQB010008613">
    <property type="protein sequence ID" value="CAG8721172.1"/>
    <property type="molecule type" value="Genomic_DNA"/>
</dbReference>
<dbReference type="Proteomes" id="UP000789901">
    <property type="component" value="Unassembled WGS sequence"/>
</dbReference>